<accession>A0A392TKV7</accession>
<evidence type="ECO:0000313" key="2">
    <source>
        <dbReference type="Proteomes" id="UP000265520"/>
    </source>
</evidence>
<proteinExistence type="predicted"/>
<comment type="caution">
    <text evidence="1">The sequence shown here is derived from an EMBL/GenBank/DDBJ whole genome shotgun (WGS) entry which is preliminary data.</text>
</comment>
<dbReference type="EMBL" id="LXQA010593322">
    <property type="protein sequence ID" value="MCI61077.1"/>
    <property type="molecule type" value="Genomic_DNA"/>
</dbReference>
<protein>
    <submittedName>
        <fullName evidence="1">Uncharacterized protein</fullName>
    </submittedName>
</protein>
<dbReference type="Proteomes" id="UP000265520">
    <property type="component" value="Unassembled WGS sequence"/>
</dbReference>
<keyword evidence="2" id="KW-1185">Reference proteome</keyword>
<dbReference type="AlphaFoldDB" id="A0A392TKV7"/>
<reference evidence="1 2" key="1">
    <citation type="journal article" date="2018" name="Front. Plant Sci.">
        <title>Red Clover (Trifolium pratense) and Zigzag Clover (T. medium) - A Picture of Genomic Similarities and Differences.</title>
        <authorList>
            <person name="Dluhosova J."/>
            <person name="Istvanek J."/>
            <person name="Nedelnik J."/>
            <person name="Repkova J."/>
        </authorList>
    </citation>
    <scope>NUCLEOTIDE SEQUENCE [LARGE SCALE GENOMIC DNA]</scope>
    <source>
        <strain evidence="2">cv. 10/8</strain>
        <tissue evidence="1">Leaf</tissue>
    </source>
</reference>
<sequence length="43" mass="4814">MCAALCLMCAAYAVRRQELSSLEKFPRLDRGLGGVRIEDSLNR</sequence>
<name>A0A392TKV7_9FABA</name>
<evidence type="ECO:0000313" key="1">
    <source>
        <dbReference type="EMBL" id="MCI61077.1"/>
    </source>
</evidence>
<feature type="non-terminal residue" evidence="1">
    <location>
        <position position="43"/>
    </location>
</feature>
<organism evidence="1 2">
    <name type="scientific">Trifolium medium</name>
    <dbReference type="NCBI Taxonomy" id="97028"/>
    <lineage>
        <taxon>Eukaryota</taxon>
        <taxon>Viridiplantae</taxon>
        <taxon>Streptophyta</taxon>
        <taxon>Embryophyta</taxon>
        <taxon>Tracheophyta</taxon>
        <taxon>Spermatophyta</taxon>
        <taxon>Magnoliopsida</taxon>
        <taxon>eudicotyledons</taxon>
        <taxon>Gunneridae</taxon>
        <taxon>Pentapetalae</taxon>
        <taxon>rosids</taxon>
        <taxon>fabids</taxon>
        <taxon>Fabales</taxon>
        <taxon>Fabaceae</taxon>
        <taxon>Papilionoideae</taxon>
        <taxon>50 kb inversion clade</taxon>
        <taxon>NPAAA clade</taxon>
        <taxon>Hologalegina</taxon>
        <taxon>IRL clade</taxon>
        <taxon>Trifolieae</taxon>
        <taxon>Trifolium</taxon>
    </lineage>
</organism>